<accession>A0ABR0UXR5</accession>
<feature type="compositionally biased region" description="Polar residues" evidence="1">
    <location>
        <begin position="221"/>
        <end position="236"/>
    </location>
</feature>
<feature type="compositionally biased region" description="Basic and acidic residues" evidence="1">
    <location>
        <begin position="258"/>
        <end position="267"/>
    </location>
</feature>
<name>A0ABR0UXR5_REHGL</name>
<protein>
    <recommendedName>
        <fullName evidence="4">Retrovirus-related Pol polyprotein from transposon RE1</fullName>
    </recommendedName>
</protein>
<feature type="region of interest" description="Disordered" evidence="1">
    <location>
        <begin position="221"/>
        <end position="267"/>
    </location>
</feature>
<dbReference type="Pfam" id="PF14223">
    <property type="entry name" value="Retrotran_gag_2"/>
    <property type="match status" value="1"/>
</dbReference>
<evidence type="ECO:0000313" key="3">
    <source>
        <dbReference type="Proteomes" id="UP001318860"/>
    </source>
</evidence>
<evidence type="ECO:0000313" key="2">
    <source>
        <dbReference type="EMBL" id="KAK6127519.1"/>
    </source>
</evidence>
<dbReference type="PANTHER" id="PTHR47481">
    <property type="match status" value="1"/>
</dbReference>
<organism evidence="2 3">
    <name type="scientific">Rehmannia glutinosa</name>
    <name type="common">Chinese foxglove</name>
    <dbReference type="NCBI Taxonomy" id="99300"/>
    <lineage>
        <taxon>Eukaryota</taxon>
        <taxon>Viridiplantae</taxon>
        <taxon>Streptophyta</taxon>
        <taxon>Embryophyta</taxon>
        <taxon>Tracheophyta</taxon>
        <taxon>Spermatophyta</taxon>
        <taxon>Magnoliopsida</taxon>
        <taxon>eudicotyledons</taxon>
        <taxon>Gunneridae</taxon>
        <taxon>Pentapetalae</taxon>
        <taxon>asterids</taxon>
        <taxon>lamiids</taxon>
        <taxon>Lamiales</taxon>
        <taxon>Orobanchaceae</taxon>
        <taxon>Rehmannieae</taxon>
        <taxon>Rehmannia</taxon>
    </lineage>
</organism>
<proteinExistence type="predicted"/>
<dbReference type="EMBL" id="JABTTQ020001875">
    <property type="protein sequence ID" value="KAK6127519.1"/>
    <property type="molecule type" value="Genomic_DNA"/>
</dbReference>
<reference evidence="2 3" key="1">
    <citation type="journal article" date="2021" name="Comput. Struct. Biotechnol. J.">
        <title>De novo genome assembly of the potent medicinal plant Rehmannia glutinosa using nanopore technology.</title>
        <authorList>
            <person name="Ma L."/>
            <person name="Dong C."/>
            <person name="Song C."/>
            <person name="Wang X."/>
            <person name="Zheng X."/>
            <person name="Niu Y."/>
            <person name="Chen S."/>
            <person name="Feng W."/>
        </authorList>
    </citation>
    <scope>NUCLEOTIDE SEQUENCE [LARGE SCALE GENOMIC DNA]</scope>
    <source>
        <strain evidence="2">DH-2019</strain>
    </source>
</reference>
<keyword evidence="3" id="KW-1185">Reference proteome</keyword>
<feature type="compositionally biased region" description="Polar residues" evidence="1">
    <location>
        <begin position="244"/>
        <end position="257"/>
    </location>
</feature>
<comment type="caution">
    <text evidence="2">The sequence shown here is derived from an EMBL/GenBank/DDBJ whole genome shotgun (WGS) entry which is preliminary data.</text>
</comment>
<evidence type="ECO:0008006" key="4">
    <source>
        <dbReference type="Google" id="ProtNLM"/>
    </source>
</evidence>
<dbReference type="Proteomes" id="UP001318860">
    <property type="component" value="Unassembled WGS sequence"/>
</dbReference>
<gene>
    <name evidence="2" type="ORF">DH2020_038722</name>
</gene>
<dbReference type="PANTHER" id="PTHR47481:SF22">
    <property type="entry name" value="RETROTRANSPOSON GAG DOMAIN-CONTAINING PROTEIN"/>
    <property type="match status" value="1"/>
</dbReference>
<evidence type="ECO:0000256" key="1">
    <source>
        <dbReference type="SAM" id="MobiDB-lite"/>
    </source>
</evidence>
<sequence length="267" mass="29978">MALPTPTDTNNPSQNLIAINTLSQTPIKLTQHNFSAWRLQLYTLLVGYDLLGYVDGTISCPPATITSTTGTTTSNPSYIHWIRQDHLILNAIVSSLSPTIISFVATATTSKEAWNSLHNTFAKASRGRIIHYRTQLDNLSKGTQTITEYMQSVKVCVDTLSLMNVNIDPEELIIQIFRGLPDEYKDLHSAIRARETCVSFEELYEKLLSLEAQMNSETVKYSTRNDSQPASVNIATKPTPPNRPHNSYNRPQNQNIYNEEKSELNSE</sequence>